<dbReference type="InterPro" id="IPR058625">
    <property type="entry name" value="MdtA-like_BSH"/>
</dbReference>
<evidence type="ECO:0000259" key="2">
    <source>
        <dbReference type="Pfam" id="PF25917"/>
    </source>
</evidence>
<dbReference type="EMBL" id="JBGOOT010000002">
    <property type="protein sequence ID" value="MEZ8194019.1"/>
    <property type="molecule type" value="Genomic_DNA"/>
</dbReference>
<accession>A0ABV4M2R6</accession>
<evidence type="ECO:0000313" key="3">
    <source>
        <dbReference type="EMBL" id="MEZ8194019.1"/>
    </source>
</evidence>
<keyword evidence="4" id="KW-1185">Reference proteome</keyword>
<gene>
    <name evidence="3" type="ORF">ACED38_03860</name>
</gene>
<proteinExistence type="inferred from homology"/>
<dbReference type="InterPro" id="IPR006143">
    <property type="entry name" value="RND_pump_MFP"/>
</dbReference>
<sequence length="375" mass="41154">MKDTFKLSLLASCIFLLVGCNQTDTNSAEDDQTASSPFTFESRPVKHTRPIQVIELSPNQSINAKHFTGELQSVETAEIAFRVPGTIDAILVKTGELVKKGQVIAELDPHDYQVALQELEARLLEAQSAHKLAQSELKRITQATKDNAIADVNLDRAISGYERSAAMVKVVEKNIQRSQDSLRYTKLVAPFDGVIGATKIDQYEQVLPGIPVVTLHKPDQLEVTIDVPENLIHEFKIGQKAQVKWYGSHEAISAEASEISSVPHLIKQTYSVTFYLNGFDEQLLPGKTVTVTTHSSDKKQEYCVPYSSLVGIKETQHILKVNTQQITTIPVELISVDAEQACVSGDLNTGDQIVISGAAYLTKGDIVTSIQVKAL</sequence>
<reference evidence="3 4" key="1">
    <citation type="submission" date="2024-06" db="EMBL/GenBank/DDBJ databases">
        <authorList>
            <person name="Steensen K."/>
            <person name="Seneca J."/>
            <person name="Bartlau N."/>
            <person name="Yu A.X."/>
            <person name="Polz M.F."/>
        </authorList>
    </citation>
    <scope>NUCLEOTIDE SEQUENCE [LARGE SCALE GENOMIC DNA]</scope>
    <source>
        <strain evidence="3 4">FF146</strain>
    </source>
</reference>
<dbReference type="Gene3D" id="2.40.50.100">
    <property type="match status" value="1"/>
</dbReference>
<comment type="similarity">
    <text evidence="1">Belongs to the membrane fusion protein (MFP) (TC 8.A.1) family.</text>
</comment>
<dbReference type="SUPFAM" id="SSF111369">
    <property type="entry name" value="HlyD-like secretion proteins"/>
    <property type="match status" value="1"/>
</dbReference>
<dbReference type="PANTHER" id="PTHR30469">
    <property type="entry name" value="MULTIDRUG RESISTANCE PROTEIN MDTA"/>
    <property type="match status" value="1"/>
</dbReference>
<dbReference type="Gene3D" id="1.10.287.470">
    <property type="entry name" value="Helix hairpin bin"/>
    <property type="match status" value="1"/>
</dbReference>
<organism evidence="3 4">
    <name type="scientific">Vibrio cortegadensis</name>
    <dbReference type="NCBI Taxonomy" id="1328770"/>
    <lineage>
        <taxon>Bacteria</taxon>
        <taxon>Pseudomonadati</taxon>
        <taxon>Pseudomonadota</taxon>
        <taxon>Gammaproteobacteria</taxon>
        <taxon>Vibrionales</taxon>
        <taxon>Vibrionaceae</taxon>
        <taxon>Vibrio</taxon>
    </lineage>
</organism>
<name>A0ABV4M2R6_9VIBR</name>
<dbReference type="NCBIfam" id="TIGR01730">
    <property type="entry name" value="RND_mfp"/>
    <property type="match status" value="1"/>
</dbReference>
<dbReference type="RefSeq" id="WP_113798334.1">
    <property type="nucleotide sequence ID" value="NZ_JBGONK010000005.1"/>
</dbReference>
<evidence type="ECO:0000256" key="1">
    <source>
        <dbReference type="ARBA" id="ARBA00009477"/>
    </source>
</evidence>
<dbReference type="Pfam" id="PF25917">
    <property type="entry name" value="BSH_RND"/>
    <property type="match status" value="1"/>
</dbReference>
<dbReference type="Gene3D" id="2.40.420.20">
    <property type="match status" value="1"/>
</dbReference>
<protein>
    <submittedName>
        <fullName evidence="3">Efflux RND transporter periplasmic adaptor subunit</fullName>
    </submittedName>
</protein>
<dbReference type="Proteomes" id="UP001569153">
    <property type="component" value="Unassembled WGS sequence"/>
</dbReference>
<evidence type="ECO:0000313" key="4">
    <source>
        <dbReference type="Proteomes" id="UP001569153"/>
    </source>
</evidence>
<feature type="domain" description="Multidrug resistance protein MdtA-like barrel-sandwich hybrid" evidence="2">
    <location>
        <begin position="75"/>
        <end position="206"/>
    </location>
</feature>
<dbReference type="Gene3D" id="2.40.30.170">
    <property type="match status" value="1"/>
</dbReference>
<comment type="caution">
    <text evidence="3">The sequence shown here is derived from an EMBL/GenBank/DDBJ whole genome shotgun (WGS) entry which is preliminary data.</text>
</comment>
<dbReference type="PANTHER" id="PTHR30469:SF20">
    <property type="entry name" value="EFFLUX RND TRANSPORTER PERIPLASMIC ADAPTOR SUBUNIT"/>
    <property type="match status" value="1"/>
</dbReference>
<dbReference type="PROSITE" id="PS51257">
    <property type="entry name" value="PROKAR_LIPOPROTEIN"/>
    <property type="match status" value="1"/>
</dbReference>